<evidence type="ECO:0000313" key="2">
    <source>
        <dbReference type="Proteomes" id="UP001347796"/>
    </source>
</evidence>
<comment type="caution">
    <text evidence="1">The sequence shown here is derived from an EMBL/GenBank/DDBJ whole genome shotgun (WGS) entry which is preliminary data.</text>
</comment>
<dbReference type="PANTHER" id="PTHR46704:SF1">
    <property type="entry name" value="TELOMERE LENGTH REGULATION PROTEIN TEL2 HOMOLOG"/>
    <property type="match status" value="1"/>
</dbReference>
<dbReference type="EMBL" id="JAZGQO010000006">
    <property type="protein sequence ID" value="KAK6186089.1"/>
    <property type="molecule type" value="Genomic_DNA"/>
</dbReference>
<proteinExistence type="predicted"/>
<sequence length="1477" mass="166699">MEAQRRHKYSFIYQANSPLKDFFLSIFFIVSCIFCENRLDNDQPVVILGQKGCETINSISEKLNLSTNVTPQQAVHRDCRRNFCRQKEFRRSQHIGNLSEEYRRLRSEEDGFDFEKHCLFCQQNAKLSGNKRGFEVFPVRTFDFQNTVKEICLKRNDAWGNQVLARLEYALDLPAADAIYHQTCNVNFRTGKYIPVSKQKDESPSSKFSRGRPENQTQLTAFLKVAKFLQENDDEQITIGDLVKQMDDLCPGDAYSSTYMKKKLLEYFKDQIIVTELNGIPNVVTFKATASTILNEFYNHPKNQDENETKMYIIKAAAKLIQSDIKDLPVCKDKYPSPHDLSSVQGQLDYLPQSLKTFLSLMCPPKTNSVKIASLGQSIMQAVRPKVSLSPILLGLAVQLHNQFSSRFLIDTLNKFGFCSNYKEVMRFECSAAVGNSAHISKLNEKQSVQFVADNVDHNIRTLDGHNTFHGMGIIATVTPGLSEESKLERLTVSPDLLLASGRINIKFYKSSKEQPSLKFKCLIHKPVVDKTDNLELMLKVIRPIKSTCPVWSGFMQTVQSGSFPGQSSINFLPMIDLNPGDLSCIYSTLHYVCEQAERHQITPIVTFDQPLYWKASIIIEREKEDSPLKNIVLRLGGFHLQMSFLGSVGHLMQSSGLQDAMETVYATNAVQHMFSGKAISRAVRGHLLVDSALNMLIVSDVYGLSVTPQDSELGDIQDHVDKDVDVIASLYDQLLSKAIGVEDISNHPVFDNVRSKLERHKRELLQYPTAGMWIQYMETVDILRRFIKAERTGDWELHLKTVADMLPYLAATGHNLYVKSAYLYLQQMYELPSNHPKVYAEFMDGHHVVRRSDRFWAGLSTDLTIEQTLMRSLKSTGGMTRGKGMTETQRVQWLLAMPMCAAVNSSMQTLTEISFSSSEQHKEMFGSRQKRDREDLITVFDFLEARNPFEKINMLRNIETGVTAKDNVNVHLAKTVGEEIIENIKDQSVMDLSFRKKKQVITMDQHSLLKIENETVRVSTQLLFQRLLVAAAGVTEDMHQVFSYELSSVPSALFDNSGCMREAHKSTLADAIWSLGDCSADERTDADMKYVVDGGSLLHQLPWSRGLTFSEICQLYANYVNTRYGSPTIVFDGYMAGPSTKDVTHQRRSKGIMSTTVLFTGDMPFRSKKDHFLANSQNKQSFIDMLSLTLGSIGCRIIHAKSDADVLMVKTAVESTQNFPTTLIGEDTDLLILLCYYTIPNSHELQFRSGKSTGLIHKAKVWSMKKTIDVVGRQICSILPAVHALTGCDTTSRIFGVGKANVFKKVRTSVCLQGEFDKFQKCLSSDDVARIGENIIVKLYNGSKDENLNQLRYRLFKEKSICNTSTVEIHTLPPTSSAAKFHCMRAFLQIKDWTSDSVMDATVWGWKVENGLYLPTQIDIDPAPSAILSIIRCKCKVNCDSKRCSCRKHGLECSISCKECKGLSCSNSPAIDFSVD</sequence>
<dbReference type="PROSITE" id="PS51257">
    <property type="entry name" value="PROKAR_LIPOPROTEIN"/>
    <property type="match status" value="1"/>
</dbReference>
<protein>
    <recommendedName>
        <fullName evidence="3">Tesmin/TSO1-like CXC domain-containing protein</fullName>
    </recommendedName>
</protein>
<dbReference type="PANTHER" id="PTHR46704">
    <property type="entry name" value="CXC DOMAIN-CONTAINING PROTEIN-RELATED"/>
    <property type="match status" value="1"/>
</dbReference>
<accession>A0AAN8PYJ8</accession>
<name>A0AAN8PYJ8_PATCE</name>
<gene>
    <name evidence="1" type="ORF">SNE40_008194</name>
</gene>
<dbReference type="Proteomes" id="UP001347796">
    <property type="component" value="Unassembled WGS sequence"/>
</dbReference>
<reference evidence="1 2" key="1">
    <citation type="submission" date="2024-01" db="EMBL/GenBank/DDBJ databases">
        <title>The genome of the rayed Mediterranean limpet Patella caerulea (Linnaeus, 1758).</title>
        <authorList>
            <person name="Anh-Thu Weber A."/>
            <person name="Halstead-Nussloch G."/>
        </authorList>
    </citation>
    <scope>NUCLEOTIDE SEQUENCE [LARGE SCALE GENOMIC DNA]</scope>
    <source>
        <strain evidence="1">AATW-2023a</strain>
        <tissue evidence="1">Whole specimen</tissue>
    </source>
</reference>
<keyword evidence="2" id="KW-1185">Reference proteome</keyword>
<evidence type="ECO:0000313" key="1">
    <source>
        <dbReference type="EMBL" id="KAK6186089.1"/>
    </source>
</evidence>
<evidence type="ECO:0008006" key="3">
    <source>
        <dbReference type="Google" id="ProtNLM"/>
    </source>
</evidence>
<organism evidence="1 2">
    <name type="scientific">Patella caerulea</name>
    <name type="common">Rayed Mediterranean limpet</name>
    <dbReference type="NCBI Taxonomy" id="87958"/>
    <lineage>
        <taxon>Eukaryota</taxon>
        <taxon>Metazoa</taxon>
        <taxon>Spiralia</taxon>
        <taxon>Lophotrochozoa</taxon>
        <taxon>Mollusca</taxon>
        <taxon>Gastropoda</taxon>
        <taxon>Patellogastropoda</taxon>
        <taxon>Patelloidea</taxon>
        <taxon>Patellidae</taxon>
        <taxon>Patella</taxon>
    </lineage>
</organism>